<accession>A0A197K5G0</accession>
<organism evidence="3 4">
    <name type="scientific">Linnemannia elongata AG-77</name>
    <dbReference type="NCBI Taxonomy" id="1314771"/>
    <lineage>
        <taxon>Eukaryota</taxon>
        <taxon>Fungi</taxon>
        <taxon>Fungi incertae sedis</taxon>
        <taxon>Mucoromycota</taxon>
        <taxon>Mortierellomycotina</taxon>
        <taxon>Mortierellomycetes</taxon>
        <taxon>Mortierellales</taxon>
        <taxon>Mortierellaceae</taxon>
        <taxon>Linnemannia</taxon>
    </lineage>
</organism>
<feature type="transmembrane region" description="Helical" evidence="2">
    <location>
        <begin position="12"/>
        <end position="31"/>
    </location>
</feature>
<keyword evidence="4" id="KW-1185">Reference proteome</keyword>
<feature type="transmembrane region" description="Helical" evidence="2">
    <location>
        <begin position="37"/>
        <end position="60"/>
    </location>
</feature>
<dbReference type="Proteomes" id="UP000078512">
    <property type="component" value="Unassembled WGS sequence"/>
</dbReference>
<evidence type="ECO:0000313" key="4">
    <source>
        <dbReference type="Proteomes" id="UP000078512"/>
    </source>
</evidence>
<proteinExistence type="predicted"/>
<evidence type="ECO:0000256" key="2">
    <source>
        <dbReference type="SAM" id="Phobius"/>
    </source>
</evidence>
<reference evidence="3 4" key="1">
    <citation type="submission" date="2016-05" db="EMBL/GenBank/DDBJ databases">
        <title>Genome sequencing reveals origins of a unique bacterial endosymbiosis in the earliest lineages of terrestrial Fungi.</title>
        <authorList>
            <consortium name="DOE Joint Genome Institute"/>
            <person name="Uehling J."/>
            <person name="Gryganskyi A."/>
            <person name="Hameed K."/>
            <person name="Tschaplinski T."/>
            <person name="Misztal P."/>
            <person name="Wu S."/>
            <person name="Desiro A."/>
            <person name="Vande Pol N."/>
            <person name="Du Z.-Y."/>
            <person name="Zienkiewicz A."/>
            <person name="Zienkiewicz K."/>
            <person name="Morin E."/>
            <person name="Tisserant E."/>
            <person name="Splivallo R."/>
            <person name="Hainaut M."/>
            <person name="Henrissat B."/>
            <person name="Ohm R."/>
            <person name="Kuo A."/>
            <person name="Yan J."/>
            <person name="Lipzen A."/>
            <person name="Nolan M."/>
            <person name="Labutti K."/>
            <person name="Barry K."/>
            <person name="Goldstein A."/>
            <person name="Labbe J."/>
            <person name="Schadt C."/>
            <person name="Tuskan G."/>
            <person name="Grigoriev I."/>
            <person name="Martin F."/>
            <person name="Vilgalys R."/>
            <person name="Bonito G."/>
        </authorList>
    </citation>
    <scope>NUCLEOTIDE SEQUENCE [LARGE SCALE GENOMIC DNA]</scope>
    <source>
        <strain evidence="3 4">AG-77</strain>
    </source>
</reference>
<evidence type="ECO:0000256" key="1">
    <source>
        <dbReference type="SAM" id="MobiDB-lite"/>
    </source>
</evidence>
<feature type="transmembrane region" description="Helical" evidence="2">
    <location>
        <begin position="183"/>
        <end position="205"/>
    </location>
</feature>
<feature type="transmembrane region" description="Helical" evidence="2">
    <location>
        <begin position="343"/>
        <end position="364"/>
    </location>
</feature>
<feature type="region of interest" description="Disordered" evidence="1">
    <location>
        <begin position="396"/>
        <end position="430"/>
    </location>
</feature>
<feature type="transmembrane region" description="Helical" evidence="2">
    <location>
        <begin position="254"/>
        <end position="276"/>
    </location>
</feature>
<feature type="compositionally biased region" description="Low complexity" evidence="1">
    <location>
        <begin position="419"/>
        <end position="430"/>
    </location>
</feature>
<protein>
    <submittedName>
        <fullName evidence="3">Uncharacterized protein</fullName>
    </submittedName>
</protein>
<evidence type="ECO:0000313" key="3">
    <source>
        <dbReference type="EMBL" id="OAQ32418.1"/>
    </source>
</evidence>
<feature type="region of interest" description="Disordered" evidence="1">
    <location>
        <begin position="146"/>
        <end position="165"/>
    </location>
</feature>
<keyword evidence="2" id="KW-1133">Transmembrane helix</keyword>
<keyword evidence="2" id="KW-0812">Transmembrane</keyword>
<feature type="transmembrane region" description="Helical" evidence="2">
    <location>
        <begin position="306"/>
        <end position="323"/>
    </location>
</feature>
<name>A0A197K5G0_9FUNG</name>
<sequence>MTLSLKPFRRCVTILARAMVGLMVLAFHVELLSDANWTRWAVCTLPLFIFPAVLGSCLNLKEHGRWLTYYVICIQLMTSPSENYFHLPGWDLILFLSIEGTYRRYLQTLVGDKFIPPRVYLSSWISDDSKLSAFLAAHKIVNPNTISNNDDDDEKHDGHDEQKQTVTTNTTTITITITQLSKWVYALVIGALVLNTYLCIAVKYWDYDCSRMIDAYDALTSVDEINEYSSYCHPSPWRRAFRFTFLTWPYPESFVAIVTAYFCAAAWSTLPTKIVIRAWIRMWSNGSFNDGSGNRRRNKLFAIRKIHYCLFFYLLKGPTYVLIDYISTPPWNDLEILNHERHLFLGALVFYYTSSLVFALVLLWNLYVVHSGQNTCQDHQRLLLQGDGFEYQEKVGGRGEVGGASESEKTPVLDGEAPSVHVVDMSSSSH</sequence>
<dbReference type="AlphaFoldDB" id="A0A197K5G0"/>
<keyword evidence="2" id="KW-0472">Membrane</keyword>
<dbReference type="EMBL" id="KV442025">
    <property type="protein sequence ID" value="OAQ32418.1"/>
    <property type="molecule type" value="Genomic_DNA"/>
</dbReference>
<gene>
    <name evidence="3" type="ORF">K457DRAFT_16425</name>
</gene>
<dbReference type="OrthoDB" id="2438214at2759"/>